<sequence length="727" mass="82738">MSVTDYLKLSEHKIFKEALEVLPKTVNKPLNLLTVRDSVLFTWDFSNNCVLSLNVKAARGKEGHNVIHQKLLPLHPPLFTPEYLDCNETGTLLIVAGPNGVLVLKLPGRCPPYGAYDSNKELVYCRSYSLDERLLSCSDVVHVRRAKFHPGSANDCHILVLTSDNMFRLYQVQNNEALHLGVYPIGESPGGTFPGTKTTFLDIYGEIAVDFDFGHPEILEKTQFNLEKSRKYTGYCIETKNNQNKVIPKKFEVKKKEETNQHENLAWPIYILRGDFSIFTVIIDLNRQIKPVLKGPCPISEQPIAIDNEACSIICLKTLPQIICIASSSGVLTNSILLNIDGHVNSLTKEPTKELFVFETVELELGLSVELDDTSEESTRYKCPIFLQKDESKVSRYFAVHAAGVHMININCTEDLHSYITSSEDVEPTSDLFVNPSSSEYLICTRTLASEKSNPVLGFALYYEPTSVIALLNDSSVFTLGILPAAIEDNEKLLLDALDKTEVQSPLKKMLNEPFDQYIQKILKKGCSRPLLKLSSTSGDGPDERYELIQRTAQIFREEHFKHFTKAREELDKRVHTLTLLKKAQKQEIEKMTLLKEELRVSAENLAEKYEDIKDKQDELLKRCEQLLMLVSRKRVEPTEAERGFMKDMQRYREKCVVFQKAIDTVKKKKQYQEVQIQSFKAQESKKVPVIGEMQSKTIKDSLHESTQKIDAMIKQVNEYKSLLNLK</sequence>
<dbReference type="InterPro" id="IPR037700">
    <property type="entry name" value="NUP88/NUP82"/>
</dbReference>
<evidence type="ECO:0000256" key="6">
    <source>
        <dbReference type="ARBA" id="ARBA00023132"/>
    </source>
</evidence>
<organism evidence="9 10">
    <name type="scientific">Hypothenemus hampei</name>
    <name type="common">Coffee berry borer</name>
    <dbReference type="NCBI Taxonomy" id="57062"/>
    <lineage>
        <taxon>Eukaryota</taxon>
        <taxon>Metazoa</taxon>
        <taxon>Ecdysozoa</taxon>
        <taxon>Arthropoda</taxon>
        <taxon>Hexapoda</taxon>
        <taxon>Insecta</taxon>
        <taxon>Pterygota</taxon>
        <taxon>Neoptera</taxon>
        <taxon>Endopterygota</taxon>
        <taxon>Coleoptera</taxon>
        <taxon>Polyphaga</taxon>
        <taxon>Cucujiformia</taxon>
        <taxon>Curculionidae</taxon>
        <taxon>Scolytinae</taxon>
        <taxon>Hypothenemus</taxon>
    </lineage>
</organism>
<keyword evidence="3" id="KW-0509">mRNA transport</keyword>
<evidence type="ECO:0000256" key="7">
    <source>
        <dbReference type="ARBA" id="ARBA00023242"/>
    </source>
</evidence>
<keyword evidence="5" id="KW-0811">Translocation</keyword>
<evidence type="ECO:0000313" key="10">
    <source>
        <dbReference type="Proteomes" id="UP001566132"/>
    </source>
</evidence>
<keyword evidence="4" id="KW-0653">Protein transport</keyword>
<comment type="caution">
    <text evidence="9">The sequence shown here is derived from an EMBL/GenBank/DDBJ whole genome shotgun (WGS) entry which is preliminary data.</text>
</comment>
<dbReference type="EMBL" id="JBDJPC010000005">
    <property type="protein sequence ID" value="KAL1501464.1"/>
    <property type="molecule type" value="Genomic_DNA"/>
</dbReference>
<evidence type="ECO:0000256" key="5">
    <source>
        <dbReference type="ARBA" id="ARBA00023010"/>
    </source>
</evidence>
<evidence type="ECO:0000256" key="4">
    <source>
        <dbReference type="ARBA" id="ARBA00022927"/>
    </source>
</evidence>
<keyword evidence="6" id="KW-0906">Nuclear pore complex</keyword>
<keyword evidence="8" id="KW-0175">Coiled coil</keyword>
<name>A0ABD1EUS6_HYPHA</name>
<dbReference type="PANTHER" id="PTHR13257:SF0">
    <property type="entry name" value="NUCLEAR PORE COMPLEX PROTEIN NUP88"/>
    <property type="match status" value="1"/>
</dbReference>
<keyword evidence="2" id="KW-0813">Transport</keyword>
<evidence type="ECO:0000313" key="9">
    <source>
        <dbReference type="EMBL" id="KAL1501464.1"/>
    </source>
</evidence>
<evidence type="ECO:0000256" key="2">
    <source>
        <dbReference type="ARBA" id="ARBA00022448"/>
    </source>
</evidence>
<protein>
    <recommendedName>
        <fullName evidence="11">Nuclear pore complex protein Nup88</fullName>
    </recommendedName>
</protein>
<feature type="coiled-coil region" evidence="8">
    <location>
        <begin position="582"/>
        <end position="627"/>
    </location>
</feature>
<keyword evidence="7" id="KW-0539">Nucleus</keyword>
<evidence type="ECO:0000256" key="1">
    <source>
        <dbReference type="ARBA" id="ARBA00004567"/>
    </source>
</evidence>
<gene>
    <name evidence="9" type="ORF">ABEB36_006780</name>
</gene>
<evidence type="ECO:0000256" key="8">
    <source>
        <dbReference type="SAM" id="Coils"/>
    </source>
</evidence>
<dbReference type="Pfam" id="PF10168">
    <property type="entry name" value="Nup88"/>
    <property type="match status" value="1"/>
</dbReference>
<dbReference type="AlphaFoldDB" id="A0ABD1EUS6"/>
<dbReference type="PANTHER" id="PTHR13257">
    <property type="entry name" value="NUCLEOPORIN NUP84-RELATED"/>
    <property type="match status" value="1"/>
</dbReference>
<evidence type="ECO:0008006" key="11">
    <source>
        <dbReference type="Google" id="ProtNLM"/>
    </source>
</evidence>
<keyword evidence="10" id="KW-1185">Reference proteome</keyword>
<accession>A0ABD1EUS6</accession>
<dbReference type="Proteomes" id="UP001566132">
    <property type="component" value="Unassembled WGS sequence"/>
</dbReference>
<dbReference type="GO" id="GO:0015031">
    <property type="term" value="P:protein transport"/>
    <property type="evidence" value="ECO:0007669"/>
    <property type="project" value="UniProtKB-KW"/>
</dbReference>
<dbReference type="GO" id="GO:0005643">
    <property type="term" value="C:nuclear pore"/>
    <property type="evidence" value="ECO:0007669"/>
    <property type="project" value="UniProtKB-SubCell"/>
</dbReference>
<dbReference type="GO" id="GO:0051028">
    <property type="term" value="P:mRNA transport"/>
    <property type="evidence" value="ECO:0007669"/>
    <property type="project" value="UniProtKB-KW"/>
</dbReference>
<reference evidence="9 10" key="1">
    <citation type="submission" date="2024-05" db="EMBL/GenBank/DDBJ databases">
        <title>Genetic variation in Jamaican populations of the coffee berry borer (Hypothenemus hampei).</title>
        <authorList>
            <person name="Errbii M."/>
            <person name="Myrie A."/>
        </authorList>
    </citation>
    <scope>NUCLEOTIDE SEQUENCE [LARGE SCALE GENOMIC DNA]</scope>
    <source>
        <strain evidence="9">JA-Hopewell-2020-01-JO</strain>
        <tissue evidence="9">Whole body</tissue>
    </source>
</reference>
<dbReference type="InterPro" id="IPR019321">
    <property type="entry name" value="Nucleoporin_Nup88"/>
</dbReference>
<proteinExistence type="predicted"/>
<comment type="subcellular location">
    <subcellularLocation>
        <location evidence="1">Nucleus</location>
        <location evidence="1">Nuclear pore complex</location>
    </subcellularLocation>
</comment>
<evidence type="ECO:0000256" key="3">
    <source>
        <dbReference type="ARBA" id="ARBA00022816"/>
    </source>
</evidence>